<sequence length="41" mass="4724">MLIDLEDTGYVARIRFLIRDRGGKYPALINEILGGARSRRF</sequence>
<comment type="caution">
    <text evidence="1">The sequence shown here is derived from an EMBL/GenBank/DDBJ whole genome shotgun (WGS) entry which is preliminary data.</text>
</comment>
<gene>
    <name evidence="1" type="ORF">SK854_05745</name>
</gene>
<dbReference type="Proteomes" id="UP001285352">
    <property type="component" value="Unassembled WGS sequence"/>
</dbReference>
<dbReference type="EMBL" id="JAXAVU010000004">
    <property type="protein sequence ID" value="MDX8141606.1"/>
    <property type="molecule type" value="Genomic_DNA"/>
</dbReference>
<reference evidence="1 2" key="2">
    <citation type="submission" date="2023-11" db="EMBL/GenBank/DDBJ databases">
        <authorList>
            <person name="Lara A.C."/>
            <person name="Chronakova A."/>
        </authorList>
    </citation>
    <scope>NUCLEOTIDE SEQUENCE [LARGE SCALE GENOMIC DNA]</scope>
    <source>
        <strain evidence="1 2">BCCO 10_0061</strain>
    </source>
</reference>
<evidence type="ECO:0008006" key="3">
    <source>
        <dbReference type="Google" id="ProtNLM"/>
    </source>
</evidence>
<dbReference type="RefSeq" id="WP_319973929.1">
    <property type="nucleotide sequence ID" value="NZ_JAXAVU010000004.1"/>
</dbReference>
<accession>A0ABU4UQ82</accession>
<reference evidence="1 2" key="1">
    <citation type="submission" date="2023-11" db="EMBL/GenBank/DDBJ databases">
        <title>Lentzea sokolovensis, sp. nov., Lentzea kristufkii, sp. nov., and Lentzea miocenensis, sp. nov., rare actinobacteria from Sokolov Coal Basin, Miocene lacustrine sediment, Czech Republic.</title>
        <authorList>
            <person name="Lara A."/>
            <person name="Kotroba L."/>
            <person name="Nouioui I."/>
            <person name="Neumann-Schaal M."/>
            <person name="Mast Y."/>
            <person name="Chronakova A."/>
        </authorList>
    </citation>
    <scope>NUCLEOTIDE SEQUENCE [LARGE SCALE GENOMIC DNA]</scope>
    <source>
        <strain evidence="1 2">BCCO 10_0061</strain>
    </source>
</reference>
<proteinExistence type="predicted"/>
<keyword evidence="2" id="KW-1185">Reference proteome</keyword>
<evidence type="ECO:0000313" key="2">
    <source>
        <dbReference type="Proteomes" id="UP001285352"/>
    </source>
</evidence>
<organism evidence="1 2">
    <name type="scientific">Lentzea sokolovensis</name>
    <dbReference type="NCBI Taxonomy" id="3095429"/>
    <lineage>
        <taxon>Bacteria</taxon>
        <taxon>Bacillati</taxon>
        <taxon>Actinomycetota</taxon>
        <taxon>Actinomycetes</taxon>
        <taxon>Pseudonocardiales</taxon>
        <taxon>Pseudonocardiaceae</taxon>
        <taxon>Lentzea</taxon>
    </lineage>
</organism>
<name>A0ABU4UQ82_9PSEU</name>
<protein>
    <recommendedName>
        <fullName evidence="3">Transposase</fullName>
    </recommendedName>
</protein>
<evidence type="ECO:0000313" key="1">
    <source>
        <dbReference type="EMBL" id="MDX8141606.1"/>
    </source>
</evidence>